<dbReference type="AlphaFoldDB" id="A0A8J2U6J4"/>
<dbReference type="EMBL" id="BMJC01000001">
    <property type="protein sequence ID" value="GGA82115.1"/>
    <property type="molecule type" value="Genomic_DNA"/>
</dbReference>
<organism evidence="1 2">
    <name type="scientific">Puia dinghuensis</name>
    <dbReference type="NCBI Taxonomy" id="1792502"/>
    <lineage>
        <taxon>Bacteria</taxon>
        <taxon>Pseudomonadati</taxon>
        <taxon>Bacteroidota</taxon>
        <taxon>Chitinophagia</taxon>
        <taxon>Chitinophagales</taxon>
        <taxon>Chitinophagaceae</taxon>
        <taxon>Puia</taxon>
    </lineage>
</organism>
<proteinExistence type="predicted"/>
<name>A0A8J2U6J4_9BACT</name>
<accession>A0A8J2U6J4</accession>
<reference evidence="1" key="2">
    <citation type="submission" date="2020-09" db="EMBL/GenBank/DDBJ databases">
        <authorList>
            <person name="Sun Q."/>
            <person name="Zhou Y."/>
        </authorList>
    </citation>
    <scope>NUCLEOTIDE SEQUENCE</scope>
    <source>
        <strain evidence="1">CGMCC 1.15448</strain>
    </source>
</reference>
<evidence type="ECO:0000313" key="1">
    <source>
        <dbReference type="EMBL" id="GGA82115.1"/>
    </source>
</evidence>
<comment type="caution">
    <text evidence="1">The sequence shown here is derived from an EMBL/GenBank/DDBJ whole genome shotgun (WGS) entry which is preliminary data.</text>
</comment>
<dbReference type="Proteomes" id="UP000607559">
    <property type="component" value="Unassembled WGS sequence"/>
</dbReference>
<reference evidence="1" key="1">
    <citation type="journal article" date="2014" name="Int. J. Syst. Evol. Microbiol.">
        <title>Complete genome sequence of Corynebacterium casei LMG S-19264T (=DSM 44701T), isolated from a smear-ripened cheese.</title>
        <authorList>
            <consortium name="US DOE Joint Genome Institute (JGI-PGF)"/>
            <person name="Walter F."/>
            <person name="Albersmeier A."/>
            <person name="Kalinowski J."/>
            <person name="Ruckert C."/>
        </authorList>
    </citation>
    <scope>NUCLEOTIDE SEQUENCE</scope>
    <source>
        <strain evidence="1">CGMCC 1.15448</strain>
    </source>
</reference>
<keyword evidence="2" id="KW-1185">Reference proteome</keyword>
<gene>
    <name evidence="1" type="ORF">GCM10011511_01350</name>
</gene>
<sequence length="118" mass="13900">MINQKDKKRIITYGPSDLRNFEVLAYEWIDNLCFTIDPAECLENAEEYLAVVRELFLTEGWYGDGNIELMWIPPFMFEGPRTDLFTLGVIVWHVKQREDGISWILHPKGMFENLITNE</sequence>
<dbReference type="RefSeq" id="WP_188927510.1">
    <property type="nucleotide sequence ID" value="NZ_BMJC01000001.1"/>
</dbReference>
<protein>
    <submittedName>
        <fullName evidence="1">Uncharacterized protein</fullName>
    </submittedName>
</protein>
<evidence type="ECO:0000313" key="2">
    <source>
        <dbReference type="Proteomes" id="UP000607559"/>
    </source>
</evidence>